<evidence type="ECO:0000259" key="11">
    <source>
        <dbReference type="PROSITE" id="PS51779"/>
    </source>
</evidence>
<dbReference type="InterPro" id="IPR005548">
    <property type="entry name" value="Cell_div_FtsQ/DivIB_C"/>
</dbReference>
<name>A0ABN5U490_9GAMM</name>
<evidence type="ECO:0000256" key="6">
    <source>
        <dbReference type="ARBA" id="ARBA00022989"/>
    </source>
</evidence>
<dbReference type="PANTHER" id="PTHR35851:SF1">
    <property type="entry name" value="CELL DIVISION PROTEIN FTSQ"/>
    <property type="match status" value="1"/>
</dbReference>
<keyword evidence="8 9" id="KW-0131">Cell cycle</keyword>
<dbReference type="Gene3D" id="3.40.50.11690">
    <property type="entry name" value="Cell division protein FtsQ/DivIB"/>
    <property type="match status" value="1"/>
</dbReference>
<dbReference type="Proteomes" id="UP000278437">
    <property type="component" value="Chromosome"/>
</dbReference>
<evidence type="ECO:0000256" key="8">
    <source>
        <dbReference type="ARBA" id="ARBA00023306"/>
    </source>
</evidence>
<evidence type="ECO:0000313" key="12">
    <source>
        <dbReference type="EMBL" id="AZQ13080.1"/>
    </source>
</evidence>
<evidence type="ECO:0000256" key="9">
    <source>
        <dbReference type="HAMAP-Rule" id="MF_00911"/>
    </source>
</evidence>
<dbReference type="EMBL" id="CP020373">
    <property type="protein sequence ID" value="AZQ13080.1"/>
    <property type="molecule type" value="Genomic_DNA"/>
</dbReference>
<gene>
    <name evidence="9 12" type="primary">ftsQ</name>
    <name evidence="12" type="ORF">STH12_04046</name>
</gene>
<dbReference type="Pfam" id="PF08478">
    <property type="entry name" value="POTRA_1"/>
    <property type="match status" value="1"/>
</dbReference>
<dbReference type="InterPro" id="IPR013685">
    <property type="entry name" value="POTRA_FtsQ_type"/>
</dbReference>
<feature type="region of interest" description="Disordered" evidence="10">
    <location>
        <begin position="1"/>
        <end position="22"/>
    </location>
</feature>
<comment type="similarity">
    <text evidence="9">Belongs to the FtsQ/DivIB family. FtsQ subfamily.</text>
</comment>
<dbReference type="InterPro" id="IPR045335">
    <property type="entry name" value="FtsQ_C_sf"/>
</dbReference>
<dbReference type="PROSITE" id="PS51779">
    <property type="entry name" value="POTRA"/>
    <property type="match status" value="1"/>
</dbReference>
<proteinExistence type="inferred from homology"/>
<feature type="domain" description="POTRA" evidence="11">
    <location>
        <begin position="70"/>
        <end position="139"/>
    </location>
</feature>
<dbReference type="Gene3D" id="3.10.20.310">
    <property type="entry name" value="membrane protein fhac"/>
    <property type="match status" value="1"/>
</dbReference>
<comment type="subcellular location">
    <subcellularLocation>
        <location evidence="9">Cell inner membrane</location>
        <topology evidence="9">Single-pass type II membrane protein</topology>
    </subcellularLocation>
    <subcellularLocation>
        <location evidence="1">Membrane</location>
    </subcellularLocation>
    <text evidence="9">Localizes to the division septum.</text>
</comment>
<comment type="function">
    <text evidence="9">Essential cell division protein. May link together the upstream cell division proteins, which are predominantly cytoplasmic, with the downstream cell division proteins, which are predominantly periplasmic. May control correct divisome assembly.</text>
</comment>
<evidence type="ECO:0000256" key="7">
    <source>
        <dbReference type="ARBA" id="ARBA00023136"/>
    </source>
</evidence>
<feature type="transmembrane region" description="Helical" evidence="9">
    <location>
        <begin position="35"/>
        <end position="55"/>
    </location>
</feature>
<accession>A0ABN5U490</accession>
<evidence type="ECO:0000256" key="10">
    <source>
        <dbReference type="SAM" id="MobiDB-lite"/>
    </source>
</evidence>
<keyword evidence="6 9" id="KW-1133">Transmembrane helix</keyword>
<evidence type="ECO:0000256" key="5">
    <source>
        <dbReference type="ARBA" id="ARBA00022692"/>
    </source>
</evidence>
<keyword evidence="2 9" id="KW-1003">Cell membrane</keyword>
<evidence type="ECO:0000313" key="13">
    <source>
        <dbReference type="Proteomes" id="UP000278437"/>
    </source>
</evidence>
<sequence length="272" mass="30971">MAREKAQPRKRPSREERTKEVKAPRQPILPRLKALNWYFITGFGFFLLVLGMLGYSGYRLHGLLNDAEALPIEALVIKGERVYTTEDEIRSAMEKLMQRSFFSADVAEIQQAIEALPWVYKATVRRVWPARIKVYLQEQQAVARWNGMDWVNEHGEVFSAPTQPGLEQLPKLSGPEARSAEVLTAYRQVAELLKINGFGLESLSLSPRHAWIAVLDSGITLELGREDKMARVQRFINVYPTLAKQTKAVARVDLRYDTGLAVGWDETTQESR</sequence>
<dbReference type="Pfam" id="PF03799">
    <property type="entry name" value="FtsQ_DivIB_C"/>
    <property type="match status" value="1"/>
</dbReference>
<evidence type="ECO:0000256" key="4">
    <source>
        <dbReference type="ARBA" id="ARBA00022618"/>
    </source>
</evidence>
<evidence type="ECO:0000256" key="2">
    <source>
        <dbReference type="ARBA" id="ARBA00022475"/>
    </source>
</evidence>
<comment type="subunit">
    <text evidence="9">Part of a complex composed of FtsB, FtsL and FtsQ.</text>
</comment>
<dbReference type="InterPro" id="IPR034746">
    <property type="entry name" value="POTRA"/>
</dbReference>
<reference evidence="13" key="1">
    <citation type="submission" date="2017-03" db="EMBL/GenBank/DDBJ databases">
        <title>Full genome sequence of a non-lethal Shewanella isolate that potentiates virulence of Vibio parahaemolyticus causing acute hepatopancreatic necrosis disease (AHPND) in shrimp.</title>
        <authorList>
            <person name="Prachumwat A."/>
            <person name="Sritunyalucksana K."/>
        </authorList>
    </citation>
    <scope>NUCLEOTIDE SEQUENCE [LARGE SCALE GENOMIC DNA]</scope>
    <source>
        <strain evidence="13">TH2012</strain>
    </source>
</reference>
<keyword evidence="5 9" id="KW-0812">Transmembrane</keyword>
<dbReference type="GO" id="GO:0051301">
    <property type="term" value="P:cell division"/>
    <property type="evidence" value="ECO:0007669"/>
    <property type="project" value="UniProtKB-KW"/>
</dbReference>
<dbReference type="RefSeq" id="WP_335925343.1">
    <property type="nucleotide sequence ID" value="NZ_CP020373.1"/>
</dbReference>
<dbReference type="InterPro" id="IPR026579">
    <property type="entry name" value="FtsQ"/>
</dbReference>
<dbReference type="HAMAP" id="MF_00911">
    <property type="entry name" value="FtsQ_subfam"/>
    <property type="match status" value="1"/>
</dbReference>
<protein>
    <recommendedName>
        <fullName evidence="9">Cell division protein FtsQ</fullName>
    </recommendedName>
</protein>
<keyword evidence="4 9" id="KW-0132">Cell division</keyword>
<keyword evidence="7 9" id="KW-0472">Membrane</keyword>
<organism evidence="12 13">
    <name type="scientific">Shewanella khirikhana</name>
    <dbReference type="NCBI Taxonomy" id="1965282"/>
    <lineage>
        <taxon>Bacteria</taxon>
        <taxon>Pseudomonadati</taxon>
        <taxon>Pseudomonadota</taxon>
        <taxon>Gammaproteobacteria</taxon>
        <taxon>Alteromonadales</taxon>
        <taxon>Shewanellaceae</taxon>
        <taxon>Shewanella</taxon>
    </lineage>
</organism>
<dbReference type="PANTHER" id="PTHR35851">
    <property type="entry name" value="CELL DIVISION PROTEIN FTSQ"/>
    <property type="match status" value="1"/>
</dbReference>
<keyword evidence="3 9" id="KW-0997">Cell inner membrane</keyword>
<evidence type="ECO:0000256" key="1">
    <source>
        <dbReference type="ARBA" id="ARBA00004370"/>
    </source>
</evidence>
<keyword evidence="13" id="KW-1185">Reference proteome</keyword>
<evidence type="ECO:0000256" key="3">
    <source>
        <dbReference type="ARBA" id="ARBA00022519"/>
    </source>
</evidence>